<proteinExistence type="predicted"/>
<protein>
    <submittedName>
        <fullName evidence="3">Tubulin--tyrosine ligase-like protein 9</fullName>
    </submittedName>
</protein>
<sequence>MVWRGITRYRPTGPGPSGFQILGFDIMILDGPDPMLLEVNNSPSLRLDFENELVPGINEYSGPPHQRDGRSRKLSVATLNGGRQLRGGAAASSRDGAKAFSRRRPRPPQQAAVAARGPRQSSTPTAVAAAALPDLLLLVAVSARFSAAAGAASARQRVPPSKTVEAAAPVGVSVEVTGCQPEGRPPTSLQQHPRHHHHHQPQRHGGRRRRNWICANRANVSAKGSRESLGSRFSRGPSAASSVTMTMRTNLKLGSTAFRNFARKCRLQESGLPLASVDIMYIDMQRRWEYLSSDPTAGLCFQGFVEAFFKIAEQRDPASSPLQARPLPPLHGASVRQLQRESFAASETIVSRQQSLTKAAQQQSRKEAVAAAAEEAAGVDGENRRSRSTPEVLFYYGQRERSGLELEADGDEEFEDCWNGEGEGETDTGLTLVSEESVRLDNHPPAGIVPASHGGHVQRSADRAGRRLRLRCGGSVLGRLPGGMNNVFAVALESDDLSLRFEELREKFRKMNERIISSSQDKDAKKF</sequence>
<feature type="compositionally biased region" description="Basic residues" evidence="1">
    <location>
        <begin position="192"/>
        <end position="209"/>
    </location>
</feature>
<reference evidence="3" key="1">
    <citation type="submission" date="2016-11" db="UniProtKB">
        <authorList>
            <consortium name="WormBaseParasite"/>
        </authorList>
    </citation>
    <scope>IDENTIFICATION</scope>
</reference>
<dbReference type="Pfam" id="PF03133">
    <property type="entry name" value="TTL"/>
    <property type="match status" value="1"/>
</dbReference>
<evidence type="ECO:0000256" key="1">
    <source>
        <dbReference type="SAM" id="MobiDB-lite"/>
    </source>
</evidence>
<feature type="compositionally biased region" description="Low complexity" evidence="1">
    <location>
        <begin position="109"/>
        <end position="125"/>
    </location>
</feature>
<feature type="region of interest" description="Disordered" evidence="1">
    <location>
        <begin position="176"/>
        <end position="209"/>
    </location>
</feature>
<dbReference type="Gene3D" id="3.30.470.20">
    <property type="entry name" value="ATP-grasp fold, B domain"/>
    <property type="match status" value="1"/>
</dbReference>
<dbReference type="AlphaFoldDB" id="A0A1I8F6H0"/>
<dbReference type="InterPro" id="IPR004344">
    <property type="entry name" value="TTL/TTLL_fam"/>
</dbReference>
<dbReference type="Proteomes" id="UP000095280">
    <property type="component" value="Unplaced"/>
</dbReference>
<evidence type="ECO:0000313" key="2">
    <source>
        <dbReference type="Proteomes" id="UP000095280"/>
    </source>
</evidence>
<organism evidence="2 3">
    <name type="scientific">Macrostomum lignano</name>
    <dbReference type="NCBI Taxonomy" id="282301"/>
    <lineage>
        <taxon>Eukaryota</taxon>
        <taxon>Metazoa</taxon>
        <taxon>Spiralia</taxon>
        <taxon>Lophotrochozoa</taxon>
        <taxon>Platyhelminthes</taxon>
        <taxon>Rhabditophora</taxon>
        <taxon>Macrostomorpha</taxon>
        <taxon>Macrostomida</taxon>
        <taxon>Macrostomidae</taxon>
        <taxon>Macrostomum</taxon>
    </lineage>
</organism>
<dbReference type="WBParaSite" id="maker-unitig_22338-snap-gene-0.2-mRNA-1">
    <property type="protein sequence ID" value="maker-unitig_22338-snap-gene-0.2-mRNA-1"/>
    <property type="gene ID" value="maker-unitig_22338-snap-gene-0.2"/>
</dbReference>
<name>A0A1I8F6H0_9PLAT</name>
<evidence type="ECO:0000313" key="3">
    <source>
        <dbReference type="WBParaSite" id="maker-unitig_22338-snap-gene-0.2-mRNA-1"/>
    </source>
</evidence>
<feature type="region of interest" description="Disordered" evidence="1">
    <location>
        <begin position="85"/>
        <end position="125"/>
    </location>
</feature>
<accession>A0A1I8F6H0</accession>
<keyword evidence="2" id="KW-1185">Reference proteome</keyword>